<reference evidence="5 6" key="1">
    <citation type="submission" date="2024-10" db="EMBL/GenBank/DDBJ databases">
        <title>The Natural Products Discovery Center: Release of the First 8490 Sequenced Strains for Exploring Actinobacteria Biosynthetic Diversity.</title>
        <authorList>
            <person name="Kalkreuter E."/>
            <person name="Kautsar S.A."/>
            <person name="Yang D."/>
            <person name="Bader C.D."/>
            <person name="Teijaro C.N."/>
            <person name="Fluegel L."/>
            <person name="Davis C.M."/>
            <person name="Simpson J.R."/>
            <person name="Lauterbach L."/>
            <person name="Steele A.D."/>
            <person name="Gui C."/>
            <person name="Meng S."/>
            <person name="Li G."/>
            <person name="Viehrig K."/>
            <person name="Ye F."/>
            <person name="Su P."/>
            <person name="Kiefer A.F."/>
            <person name="Nichols A."/>
            <person name="Cepeda A.J."/>
            <person name="Yan W."/>
            <person name="Fan B."/>
            <person name="Jiang Y."/>
            <person name="Adhikari A."/>
            <person name="Zheng C.-J."/>
            <person name="Schuster L."/>
            <person name="Cowan T.M."/>
            <person name="Smanski M.J."/>
            <person name="Chevrette M.G."/>
            <person name="De Carvalho L.P.S."/>
            <person name="Shen B."/>
        </authorList>
    </citation>
    <scope>NUCLEOTIDE SEQUENCE [LARGE SCALE GENOMIC DNA]</scope>
    <source>
        <strain evidence="5 6">NPDC006488</strain>
    </source>
</reference>
<dbReference type="InterPro" id="IPR019894">
    <property type="entry name" value="Patatin-related_protein"/>
</dbReference>
<evidence type="ECO:0000259" key="4">
    <source>
        <dbReference type="PROSITE" id="PS51635"/>
    </source>
</evidence>
<dbReference type="Gene3D" id="3.40.1090.10">
    <property type="entry name" value="Cytosolic phospholipase A2 catalytic domain"/>
    <property type="match status" value="1"/>
</dbReference>
<dbReference type="PROSITE" id="PS51635">
    <property type="entry name" value="PNPLA"/>
    <property type="match status" value="1"/>
</dbReference>
<keyword evidence="3" id="KW-0472">Membrane</keyword>
<gene>
    <name evidence="5" type="ORF">ACFYNQ_31260</name>
</gene>
<dbReference type="SUPFAM" id="SSF52151">
    <property type="entry name" value="FabD/lysophospholipase-like"/>
    <property type="match status" value="1"/>
</dbReference>
<dbReference type="Pfam" id="PF01734">
    <property type="entry name" value="Patatin"/>
    <property type="match status" value="1"/>
</dbReference>
<evidence type="ECO:0000256" key="1">
    <source>
        <dbReference type="ARBA" id="ARBA00023098"/>
    </source>
</evidence>
<evidence type="ECO:0000256" key="2">
    <source>
        <dbReference type="PROSITE-ProRule" id="PRU01161"/>
    </source>
</evidence>
<comment type="caution">
    <text evidence="2">Lacks conserved residue(s) required for the propagation of feature annotation.</text>
</comment>
<evidence type="ECO:0000313" key="5">
    <source>
        <dbReference type="EMBL" id="MFE9603028.1"/>
    </source>
</evidence>
<keyword evidence="2" id="KW-0378">Hydrolase</keyword>
<keyword evidence="3" id="KW-0812">Transmembrane</keyword>
<evidence type="ECO:0000256" key="3">
    <source>
        <dbReference type="SAM" id="Phobius"/>
    </source>
</evidence>
<accession>A0ABW6MBX5</accession>
<feature type="short sequence motif" description="DGA/G" evidence="2">
    <location>
        <begin position="283"/>
        <end position="285"/>
    </location>
</feature>
<feature type="active site" description="Proton acceptor" evidence="2">
    <location>
        <position position="283"/>
    </location>
</feature>
<evidence type="ECO:0000313" key="6">
    <source>
        <dbReference type="Proteomes" id="UP001601303"/>
    </source>
</evidence>
<dbReference type="EMBL" id="JBIAHM010000012">
    <property type="protein sequence ID" value="MFE9603028.1"/>
    <property type="molecule type" value="Genomic_DNA"/>
</dbReference>
<organism evidence="5 6">
    <name type="scientific">Streptomyces hokutonensis</name>
    <dbReference type="NCBI Taxonomy" id="1306990"/>
    <lineage>
        <taxon>Bacteria</taxon>
        <taxon>Bacillati</taxon>
        <taxon>Actinomycetota</taxon>
        <taxon>Actinomycetes</taxon>
        <taxon>Kitasatosporales</taxon>
        <taxon>Streptomycetaceae</taxon>
        <taxon>Streptomyces</taxon>
    </lineage>
</organism>
<feature type="domain" description="PNPLA" evidence="4">
    <location>
        <begin position="17"/>
        <end position="296"/>
    </location>
</feature>
<sequence length="1100" mass="118982">MDVKPIGAHTQEIRIATAMTGGVSLAIWMGGVARELNLLQQASWRRHPRRLRPGAEPAFEPELGVSTGNDDKVRDLYVRLLDLLDVTVGVDMLSGTSAGGINGALLGLARANSLDLGDLREFWLKSGDFDTLLRDPKETRPPSLLQGDGVLFRELLAGITKLRTTDQHFRWPDRHDGIGARTRVFITTTLLTGETSRFTDSLGTLVQDVDRRGLFVFDERQLTSSDRNDLVALAARSSASYPGAFEPAFVPFEKEIPASGSKVLRHPAMKEYANITRDHWVADGGLLANRPIGPLLQSVFDRPAERQVRRVLLYVVPSPGETPDPRAAPPEKESFDAPWTLGDALLKDLGSVLGQSIQADLTALRKHNDRVESIRDTRLRLAEIATRPGFTGSLLTEEMLTDYRAREALRLVRPVIASLMRAVTTMPRERMPDAWIVDLAPGRSAEQECRDAAAEAVSAAWSYPALGDIAGAAAFGRPAFDGAKATVLAMLRAAYICRPYDWTVLTGLTQQVHAAFVAGPRPDTDALVDEKLTSLGPTPAAYWPAISAVATELARAYVARLGEPADGSAGSLQDGWIELASVVEGLHALIGDADGTPMEPVSPFGRPKPAERRRNAVQQLGHYLQFLTGSPASVPTRLLDLHIAVRSMLPVEVEVEQPVELIQVSADTRTVLAPQRVTAADKLNGMQLHHFGAFYKPSWRANDWAWGRLDGAGWLVHLLLDPRRVLEHAESLPTPEGRRAERFYQELCHQVLDGMEPAGWPVQRPGESENLLTPKVVRRELNYLDDRTLPVPAGLPLTSLWVAARWQQWIAANELPTVAEHMLSTPATRHDPWALEVLAAAGSLDTALAAAQTAASAVKSRNWSRQQRKLLRSALNPGAAATPTQALVLAGKLASCPVPDETFAKELGQPLFTRTATKALATTTGALTGVKEPPASVKPFFSSARTVTMAGYRAAGLTSGSPLLLTIAGVLCSAVAIWVMSGEDTLLGLSSAVLLAVGCLLFGLGAWGVSRRLFPTVLALLLTAGVVVATTVKRDDLFGRATKPGAEKDVGWVGDNVLPWLRESPSHPLIMFGGLSVLSVLISGGVGKLARTFRRKPCPR</sequence>
<feature type="transmembrane region" description="Helical" evidence="3">
    <location>
        <begin position="1069"/>
        <end position="1090"/>
    </location>
</feature>
<feature type="transmembrane region" description="Helical" evidence="3">
    <location>
        <begin position="963"/>
        <end position="980"/>
    </location>
</feature>
<dbReference type="InterPro" id="IPR016035">
    <property type="entry name" value="Acyl_Trfase/lysoPLipase"/>
</dbReference>
<keyword evidence="2" id="KW-0442">Lipid degradation</keyword>
<dbReference type="Pfam" id="PF11856">
    <property type="entry name" value="DUF3376"/>
    <property type="match status" value="1"/>
</dbReference>
<protein>
    <submittedName>
        <fullName evidence="5">Patatin-like protein</fullName>
    </submittedName>
</protein>
<dbReference type="Proteomes" id="UP001601303">
    <property type="component" value="Unassembled WGS sequence"/>
</dbReference>
<dbReference type="NCBIfam" id="TIGR03607">
    <property type="entry name" value="patatin-like protein"/>
    <property type="match status" value="1"/>
</dbReference>
<feature type="short sequence motif" description="GXSXG" evidence="2">
    <location>
        <begin position="95"/>
        <end position="99"/>
    </location>
</feature>
<dbReference type="InterPro" id="IPR002641">
    <property type="entry name" value="PNPLA_dom"/>
</dbReference>
<keyword evidence="3" id="KW-1133">Transmembrane helix</keyword>
<name>A0ABW6MBX5_9ACTN</name>
<keyword evidence="6" id="KW-1185">Reference proteome</keyword>
<feature type="active site" description="Nucleophile" evidence="2">
    <location>
        <position position="97"/>
    </location>
</feature>
<dbReference type="RefSeq" id="WP_388111353.1">
    <property type="nucleotide sequence ID" value="NZ_JBIAHM010000012.1"/>
</dbReference>
<keyword evidence="1 2" id="KW-0443">Lipid metabolism</keyword>
<feature type="transmembrane region" description="Helical" evidence="3">
    <location>
        <begin position="986"/>
        <end position="1006"/>
    </location>
</feature>
<comment type="caution">
    <text evidence="5">The sequence shown here is derived from an EMBL/GenBank/DDBJ whole genome shotgun (WGS) entry which is preliminary data.</text>
</comment>
<dbReference type="InterPro" id="IPR024282">
    <property type="entry name" value="DUF3376"/>
</dbReference>
<proteinExistence type="predicted"/>